<dbReference type="GO" id="GO:0046872">
    <property type="term" value="F:metal ion binding"/>
    <property type="evidence" value="ECO:0007669"/>
    <property type="project" value="UniProtKB-KW"/>
</dbReference>
<gene>
    <name evidence="6" type="ORF">FXV77_15490</name>
</gene>
<dbReference type="InterPro" id="IPR024185">
    <property type="entry name" value="FTHF_cligase-like_sf"/>
</dbReference>
<evidence type="ECO:0000256" key="1">
    <source>
        <dbReference type="ARBA" id="ARBA00010638"/>
    </source>
</evidence>
<feature type="binding site" evidence="4">
    <location>
        <begin position="134"/>
        <end position="142"/>
    </location>
    <ligand>
        <name>ATP</name>
        <dbReference type="ChEBI" id="CHEBI:30616"/>
    </ligand>
</feature>
<dbReference type="PANTHER" id="PTHR23407:SF1">
    <property type="entry name" value="5-FORMYLTETRAHYDROFOLATE CYCLO-LIGASE"/>
    <property type="match status" value="1"/>
</dbReference>
<sequence>MTKAELRRNYKRKRSLLTEMQISSFNTGILNQLLQFDWKGMHYIHTFLPITGQNEPDMWSFITNIRVYCPDVHIVVSRSEQKDHSMKHFLLADNVVLEENAWGIVEPVDGETIAETQLDVVLVPLLVVDKTGNRIGYGKGFYDRFLAKCRPDCLKIGVSLFEPVEKIDDVDPLDVPLDIVITPNFIYTIS</sequence>
<feature type="binding site" evidence="4">
    <location>
        <position position="48"/>
    </location>
    <ligand>
        <name>substrate</name>
    </ligand>
</feature>
<dbReference type="RefSeq" id="WP_148920147.1">
    <property type="nucleotide sequence ID" value="NZ_VTAV01000012.1"/>
</dbReference>
<proteinExistence type="inferred from homology"/>
<dbReference type="InterPro" id="IPR002698">
    <property type="entry name" value="FTHF_cligase"/>
</dbReference>
<keyword evidence="6" id="KW-0436">Ligase</keyword>
<dbReference type="AlphaFoldDB" id="A0A5D4H1R0"/>
<dbReference type="EC" id="6.3.3.2" evidence="5"/>
<dbReference type="GO" id="GO:0005524">
    <property type="term" value="F:ATP binding"/>
    <property type="evidence" value="ECO:0007669"/>
    <property type="project" value="UniProtKB-KW"/>
</dbReference>
<dbReference type="NCBIfam" id="TIGR02727">
    <property type="entry name" value="MTHFS_bact"/>
    <property type="match status" value="1"/>
</dbReference>
<dbReference type="InterPro" id="IPR037171">
    <property type="entry name" value="NagB/RpiA_transferase-like"/>
</dbReference>
<keyword evidence="5" id="KW-0479">Metal-binding</keyword>
<evidence type="ECO:0000256" key="5">
    <source>
        <dbReference type="RuleBase" id="RU361279"/>
    </source>
</evidence>
<keyword evidence="3 4" id="KW-0067">ATP-binding</keyword>
<dbReference type="Pfam" id="PF01812">
    <property type="entry name" value="5-FTHF_cyc-lig"/>
    <property type="match status" value="1"/>
</dbReference>
<dbReference type="GO" id="GO:0009396">
    <property type="term" value="P:folic acid-containing compound biosynthetic process"/>
    <property type="evidence" value="ECO:0007669"/>
    <property type="project" value="TreeGrafter"/>
</dbReference>
<evidence type="ECO:0000256" key="4">
    <source>
        <dbReference type="PIRSR" id="PIRSR006806-1"/>
    </source>
</evidence>
<dbReference type="Gene3D" id="3.40.50.10420">
    <property type="entry name" value="NagB/RpiA/CoA transferase-like"/>
    <property type="match status" value="1"/>
</dbReference>
<evidence type="ECO:0000256" key="2">
    <source>
        <dbReference type="ARBA" id="ARBA00022741"/>
    </source>
</evidence>
<comment type="caution">
    <text evidence="6">The sequence shown here is derived from an EMBL/GenBank/DDBJ whole genome shotgun (WGS) entry which is preliminary data.</text>
</comment>
<dbReference type="EMBL" id="VTAV01000012">
    <property type="protein sequence ID" value="TYR34424.1"/>
    <property type="molecule type" value="Genomic_DNA"/>
</dbReference>
<organism evidence="6 7">
    <name type="scientific">Sphingobacterium phlebotomi</name>
    <dbReference type="NCBI Taxonomy" id="2605433"/>
    <lineage>
        <taxon>Bacteria</taxon>
        <taxon>Pseudomonadati</taxon>
        <taxon>Bacteroidota</taxon>
        <taxon>Sphingobacteriia</taxon>
        <taxon>Sphingobacteriales</taxon>
        <taxon>Sphingobacteriaceae</taxon>
        <taxon>Sphingobacterium</taxon>
    </lineage>
</organism>
<name>A0A5D4H1R0_9SPHI</name>
<dbReference type="Proteomes" id="UP000322362">
    <property type="component" value="Unassembled WGS sequence"/>
</dbReference>
<evidence type="ECO:0000313" key="6">
    <source>
        <dbReference type="EMBL" id="TYR34424.1"/>
    </source>
</evidence>
<accession>A0A5D4H1R0</accession>
<protein>
    <recommendedName>
        <fullName evidence="5">5-formyltetrahydrofolate cyclo-ligase</fullName>
        <ecNumber evidence="5">6.3.3.2</ecNumber>
    </recommendedName>
</protein>
<dbReference type="GO" id="GO:0030272">
    <property type="term" value="F:5-formyltetrahydrofolate cyclo-ligase activity"/>
    <property type="evidence" value="ECO:0007669"/>
    <property type="project" value="UniProtKB-EC"/>
</dbReference>
<keyword evidence="2 4" id="KW-0547">Nucleotide-binding</keyword>
<comment type="similarity">
    <text evidence="1 5">Belongs to the 5-formyltetrahydrofolate cyclo-ligase family.</text>
</comment>
<dbReference type="SUPFAM" id="SSF100950">
    <property type="entry name" value="NagB/RpiA/CoA transferase-like"/>
    <property type="match status" value="1"/>
</dbReference>
<dbReference type="PIRSF" id="PIRSF006806">
    <property type="entry name" value="FTHF_cligase"/>
    <property type="match status" value="1"/>
</dbReference>
<comment type="cofactor">
    <cofactor evidence="5">
        <name>Mg(2+)</name>
        <dbReference type="ChEBI" id="CHEBI:18420"/>
    </cofactor>
</comment>
<evidence type="ECO:0000313" key="7">
    <source>
        <dbReference type="Proteomes" id="UP000322362"/>
    </source>
</evidence>
<keyword evidence="7" id="KW-1185">Reference proteome</keyword>
<feature type="binding site" evidence="4">
    <location>
        <begin position="3"/>
        <end position="7"/>
    </location>
    <ligand>
        <name>ATP</name>
        <dbReference type="ChEBI" id="CHEBI:30616"/>
    </ligand>
</feature>
<dbReference type="GO" id="GO:0035999">
    <property type="term" value="P:tetrahydrofolate interconversion"/>
    <property type="evidence" value="ECO:0007669"/>
    <property type="project" value="TreeGrafter"/>
</dbReference>
<keyword evidence="5" id="KW-0460">Magnesium</keyword>
<feature type="binding site" evidence="4">
    <location>
        <position position="55"/>
    </location>
    <ligand>
        <name>substrate</name>
    </ligand>
</feature>
<reference evidence="6 7" key="1">
    <citation type="submission" date="2019-08" db="EMBL/GenBank/DDBJ databases">
        <title>Phlebobacter frassis gen. nov. sp. nov., a new member of family Sphingobacteriaceae isolated from sand fly rearing media.</title>
        <authorList>
            <person name="Kakumanu M.L."/>
            <person name="Marayati B.F."/>
            <person name="Wada-Katsumata A."/>
            <person name="Wasserberg G."/>
            <person name="Schal C."/>
            <person name="Apperson C.S."/>
            <person name="Ponnusamy L."/>
        </authorList>
    </citation>
    <scope>NUCLEOTIDE SEQUENCE [LARGE SCALE GENOMIC DNA]</scope>
    <source>
        <strain evidence="6 7">SSI9</strain>
    </source>
</reference>
<comment type="catalytic activity">
    <reaction evidence="5">
        <text>(6S)-5-formyl-5,6,7,8-tetrahydrofolate + ATP = (6R)-5,10-methenyltetrahydrofolate + ADP + phosphate</text>
        <dbReference type="Rhea" id="RHEA:10488"/>
        <dbReference type="ChEBI" id="CHEBI:30616"/>
        <dbReference type="ChEBI" id="CHEBI:43474"/>
        <dbReference type="ChEBI" id="CHEBI:57455"/>
        <dbReference type="ChEBI" id="CHEBI:57457"/>
        <dbReference type="ChEBI" id="CHEBI:456216"/>
        <dbReference type="EC" id="6.3.3.2"/>
    </reaction>
</comment>
<dbReference type="PANTHER" id="PTHR23407">
    <property type="entry name" value="ATPASE INHIBITOR/5-FORMYLTETRAHYDROFOLATE CYCLO-LIGASE"/>
    <property type="match status" value="1"/>
</dbReference>
<evidence type="ECO:0000256" key="3">
    <source>
        <dbReference type="ARBA" id="ARBA00022840"/>
    </source>
</evidence>